<feature type="transmembrane region" description="Helical" evidence="1">
    <location>
        <begin position="20"/>
        <end position="39"/>
    </location>
</feature>
<keyword evidence="1" id="KW-0812">Transmembrane</keyword>
<dbReference type="Proteomes" id="UP000075604">
    <property type="component" value="Unassembled WGS sequence"/>
</dbReference>
<reference evidence="2 3" key="1">
    <citation type="submission" date="2014-02" db="EMBL/GenBank/DDBJ databases">
        <title>The small core and large imbalanced accessory genome model reveals a collaborative survival strategy of Sorangium cellulosum strains in nature.</title>
        <authorList>
            <person name="Han K."/>
            <person name="Peng R."/>
            <person name="Blom J."/>
            <person name="Li Y.-Z."/>
        </authorList>
    </citation>
    <scope>NUCLEOTIDE SEQUENCE [LARGE SCALE GENOMIC DNA]</scope>
    <source>
        <strain evidence="2 3">So0157-18</strain>
    </source>
</reference>
<proteinExistence type="predicted"/>
<keyword evidence="1" id="KW-0472">Membrane</keyword>
<feature type="non-terminal residue" evidence="2">
    <location>
        <position position="1"/>
    </location>
</feature>
<organism evidence="2 3">
    <name type="scientific">Sorangium cellulosum</name>
    <name type="common">Polyangium cellulosum</name>
    <dbReference type="NCBI Taxonomy" id="56"/>
    <lineage>
        <taxon>Bacteria</taxon>
        <taxon>Pseudomonadati</taxon>
        <taxon>Myxococcota</taxon>
        <taxon>Polyangia</taxon>
        <taxon>Polyangiales</taxon>
        <taxon>Polyangiaceae</taxon>
        <taxon>Sorangium</taxon>
    </lineage>
</organism>
<evidence type="ECO:0000313" key="2">
    <source>
        <dbReference type="EMBL" id="KYF55227.1"/>
    </source>
</evidence>
<sequence>MCQESASAYDDARAYRGVGIAGLITGGAALGATLGYIFYPRGPAEISVTAGGLTLTSTF</sequence>
<comment type="caution">
    <text evidence="2">The sequence shown here is derived from an EMBL/GenBank/DDBJ whole genome shotgun (WGS) entry which is preliminary data.</text>
</comment>
<dbReference type="AlphaFoldDB" id="A0A150PHR5"/>
<protein>
    <submittedName>
        <fullName evidence="2">Uncharacterized protein</fullName>
    </submittedName>
</protein>
<name>A0A150PHR5_SORCE</name>
<dbReference type="EMBL" id="JELX01002489">
    <property type="protein sequence ID" value="KYF55227.1"/>
    <property type="molecule type" value="Genomic_DNA"/>
</dbReference>
<gene>
    <name evidence="2" type="ORF">BE04_42035</name>
</gene>
<keyword evidence="1" id="KW-1133">Transmembrane helix</keyword>
<accession>A0A150PHR5</accession>
<evidence type="ECO:0000313" key="3">
    <source>
        <dbReference type="Proteomes" id="UP000075604"/>
    </source>
</evidence>
<evidence type="ECO:0000256" key="1">
    <source>
        <dbReference type="SAM" id="Phobius"/>
    </source>
</evidence>